<dbReference type="Proteomes" id="UP000663891">
    <property type="component" value="Unassembled WGS sequence"/>
</dbReference>
<comment type="caution">
    <text evidence="4">The sequence shown here is derived from an EMBL/GenBank/DDBJ whole genome shotgun (WGS) entry which is preliminary data.</text>
</comment>
<dbReference type="Pfam" id="PF05199">
    <property type="entry name" value="GMC_oxred_C"/>
    <property type="match status" value="1"/>
</dbReference>
<dbReference type="GO" id="GO:0050660">
    <property type="term" value="F:flavin adenine dinucleotide binding"/>
    <property type="evidence" value="ECO:0007669"/>
    <property type="project" value="InterPro"/>
</dbReference>
<dbReference type="SUPFAM" id="SSF54373">
    <property type="entry name" value="FAD-linked reductases, C-terminal domain"/>
    <property type="match status" value="1"/>
</dbReference>
<dbReference type="PROSITE" id="PS00624">
    <property type="entry name" value="GMC_OXRED_2"/>
    <property type="match status" value="1"/>
</dbReference>
<keyword evidence="2" id="KW-0274">FAD</keyword>
<name>A0A815R6K1_9BILA</name>
<evidence type="ECO:0000259" key="3">
    <source>
        <dbReference type="PROSITE" id="PS00624"/>
    </source>
</evidence>
<comment type="similarity">
    <text evidence="1">Belongs to the GMC oxidoreductase family.</text>
</comment>
<gene>
    <name evidence="4" type="ORF">VCS650_LOCUS40656</name>
</gene>
<dbReference type="Gene3D" id="3.30.560.10">
    <property type="entry name" value="Glucose Oxidase, domain 3"/>
    <property type="match status" value="1"/>
</dbReference>
<dbReference type="PANTHER" id="PTHR11552:SF152">
    <property type="entry name" value="OXIDASE (CODA), PUTATIVE (AFU_ORTHOLOGUE AFUA_8G04090)-RELATED"/>
    <property type="match status" value="1"/>
</dbReference>
<dbReference type="PIRSF" id="PIRSF000137">
    <property type="entry name" value="Alcohol_oxidase"/>
    <property type="match status" value="1"/>
</dbReference>
<dbReference type="AlphaFoldDB" id="A0A815R6K1"/>
<dbReference type="Gene3D" id="3.50.50.60">
    <property type="entry name" value="FAD/NAD(P)-binding domain"/>
    <property type="match status" value="2"/>
</dbReference>
<dbReference type="InterPro" id="IPR007867">
    <property type="entry name" value="GMC_OxRtase_C"/>
</dbReference>
<evidence type="ECO:0000313" key="5">
    <source>
        <dbReference type="Proteomes" id="UP000663891"/>
    </source>
</evidence>
<reference evidence="4" key="1">
    <citation type="submission" date="2021-02" db="EMBL/GenBank/DDBJ databases">
        <authorList>
            <person name="Nowell W R."/>
        </authorList>
    </citation>
    <scope>NUCLEOTIDE SEQUENCE</scope>
</reference>
<comment type="cofactor">
    <cofactor evidence="2">
        <name>FAD</name>
        <dbReference type="ChEBI" id="CHEBI:57692"/>
    </cofactor>
</comment>
<evidence type="ECO:0000256" key="1">
    <source>
        <dbReference type="ARBA" id="ARBA00010790"/>
    </source>
</evidence>
<feature type="domain" description="Glucose-methanol-choline oxidoreductase N-terminal" evidence="3">
    <location>
        <begin position="272"/>
        <end position="286"/>
    </location>
</feature>
<dbReference type="Pfam" id="PF00732">
    <property type="entry name" value="GMC_oxred_N"/>
    <property type="match status" value="1"/>
</dbReference>
<accession>A0A815R6K1</accession>
<evidence type="ECO:0000313" key="4">
    <source>
        <dbReference type="EMBL" id="CAF1471746.1"/>
    </source>
</evidence>
<sequence>MSYDYVICGGGTTGCIVARRLAENRNVTVCLIEAGPSDEGNDDVANIRKWASLLGTELDYKYSIEKQLYGNDDVANIRKWASLLGTELDYKYSIEKQLYGSSDIIHNRAKVLGGCSSINVAIAFIPPANDLDQWEQLGAQGWNSKATRKYYNKVFEKVNLQTVPLLNPLNQAFIDSCTAVNIPQIEMNSDTFINEFSDCCGYFQLNVSGLNRCSSSRSYLHPISSLPSNLTILTNTTAIKLIIDQETMIVTGVLTNTNENIKVKKECILSSGAFDTPKLLLLSGIGPAHHLQQMNIPCILNLKGVGSNLMDHPECVIIWESNYPLPDPVIQRWETALFFKTQTYSTKPDLMFHFGIEAYDIENNLFGYPSEKHAFSIAFNVNKAKSRGHVQLRSNNYLDPPQIDCRYFTDEQNHDKAVMIAGLKLARKIIEQTPLQKWTKCELSPGAQIQTDQEIWDYCRKATTTLFHPAGTCKMGNVDNDNMVVVNSQLKVQGIKNLRIADTSVFPTMISVNPCITCMMIGEKCADMIKQD</sequence>
<organism evidence="4 5">
    <name type="scientific">Adineta steineri</name>
    <dbReference type="NCBI Taxonomy" id="433720"/>
    <lineage>
        <taxon>Eukaryota</taxon>
        <taxon>Metazoa</taxon>
        <taxon>Spiralia</taxon>
        <taxon>Gnathifera</taxon>
        <taxon>Rotifera</taxon>
        <taxon>Eurotatoria</taxon>
        <taxon>Bdelloidea</taxon>
        <taxon>Adinetida</taxon>
        <taxon>Adinetidae</taxon>
        <taxon>Adineta</taxon>
    </lineage>
</organism>
<dbReference type="InterPro" id="IPR000172">
    <property type="entry name" value="GMC_OxRdtase_N"/>
</dbReference>
<dbReference type="OrthoDB" id="269227at2759"/>
<evidence type="ECO:0000256" key="2">
    <source>
        <dbReference type="PIRSR" id="PIRSR000137-2"/>
    </source>
</evidence>
<protein>
    <recommendedName>
        <fullName evidence="3">Glucose-methanol-choline oxidoreductase N-terminal domain-containing protein</fullName>
    </recommendedName>
</protein>
<dbReference type="PANTHER" id="PTHR11552">
    <property type="entry name" value="GLUCOSE-METHANOL-CHOLINE GMC OXIDOREDUCTASE"/>
    <property type="match status" value="1"/>
</dbReference>
<dbReference type="EMBL" id="CAJNON010001564">
    <property type="protein sequence ID" value="CAF1471746.1"/>
    <property type="molecule type" value="Genomic_DNA"/>
</dbReference>
<proteinExistence type="inferred from homology"/>
<dbReference type="InterPro" id="IPR036188">
    <property type="entry name" value="FAD/NAD-bd_sf"/>
</dbReference>
<dbReference type="InterPro" id="IPR012132">
    <property type="entry name" value="GMC_OxRdtase"/>
</dbReference>
<keyword evidence="2" id="KW-0285">Flavoprotein</keyword>
<feature type="binding site" evidence="2">
    <location>
        <begin position="12"/>
        <end position="13"/>
    </location>
    <ligand>
        <name>FAD</name>
        <dbReference type="ChEBI" id="CHEBI:57692"/>
    </ligand>
</feature>
<feature type="binding site" evidence="2">
    <location>
        <position position="111"/>
    </location>
    <ligand>
        <name>FAD</name>
        <dbReference type="ChEBI" id="CHEBI:57692"/>
    </ligand>
</feature>
<dbReference type="GO" id="GO:0016614">
    <property type="term" value="F:oxidoreductase activity, acting on CH-OH group of donors"/>
    <property type="evidence" value="ECO:0007669"/>
    <property type="project" value="InterPro"/>
</dbReference>
<dbReference type="SUPFAM" id="SSF51905">
    <property type="entry name" value="FAD/NAD(P)-binding domain"/>
    <property type="match status" value="1"/>
</dbReference>